<sequence length="1223" mass="130947">MSQYPHPYGYSQYHGEHPPPPYAYPHVSGYPTPQTDPYNPSATPTYHEAAQAAFNMNMNSTHIPGLGVGGAAPHEAHNSFASSISPWTHPPGFSQFAPSGPPTQTSGLSPYNLHHPHLSATHNPKAGAQPLTQPVPTAAHPAADVEMEEGELSEGQFEDLYEPREEDPVAPAQTVSKPLPFPVADFSQPASAADTPDGGFYGSDDDGGDKEVKGNEGHERSASYSPFLSPREIQSEIPTPQPVEDKRTQARSAQLVAGAPKPAVPGLELATQASITPLSNGGSTQIGNAAPTQQTDPSTSFTSLQEAKKEAQKAILRLWPLGVKYQNYLDEGFDEKLIKNLFLDLRLDMPKTATITSAAPSKGAQQTEGSGTGSNKPGQPSDKRPQHATIATKDSSTMSEQARKGEERKDRIARLLAAKAAKAPAAPNPPVPTPAQPKQIESTAQDEKTAPAPPSSAPPASAAPTSAPPKPKTWGEKERLIQQKIAALHKSREAQKSTADTTGSGSNNGAPPPPPTSTGSPAPLAIPTGPRAANGSHAPSSAQATPSQPRPALPGLMLSASVPQTNPNQRKRPVASDFVEYSAGSAPTKRPFAQARKETSLIIDVSDESNDEEMDMDMDMDMGSPVDEALPIQSNGALGQRGPAVRDFPPLTDSFPPRQFSSPAPSVTPPGGRVNSKKRTELDLKEKAIQDMRRKIALAEAKRKVKQSSGGSVTPGQTGSESKDGDTLRLPVGRSTESMSSPHHSDGASGQLTPDALSTRLSQPAETMPLDLRQRELRRDRIVSVETPRVASLLTERMQRMQQLQAEQARLKAEIDNNFAEQKRLADELQALETAPPADSPQPNGLHSENGSGDSSSSGTAKDTGDQQDEDFPLQTASFSADTQDDASSSTRSEPGGGIGVASMIEDEVPEEGLPERLQEGSPERLQEGSQGRSLSPSVTNLGTVESADVDFAERLSSTSAQIEALAANDDTIQEDDDRGQGDAGIALVLSPELQPAENNTPPLNMPEQVDSSKPDETAPMELDSRSPSPEMPEPTSNVDLEFLGPLPDQISSAAQPRKAVQEIETDVSGEVHLNHRPTSQSESRLTPYESPLRYFHAYRFHPEYKNAVAGGLRSLTYSNRIDPEKELCPFELTGEQCPANCQYQHFGSISPPDDQILLELGNSDDYNGEQKSRFIQGLRELLQKFKAQKVKDFDTIARGIIEFRSQFLGDKSKVLRLEGVTL</sequence>
<reference evidence="1 2" key="1">
    <citation type="journal article" date="2021" name="Nat. Commun.">
        <title>Genetic determinants of endophytism in the Arabidopsis root mycobiome.</title>
        <authorList>
            <person name="Mesny F."/>
            <person name="Miyauchi S."/>
            <person name="Thiergart T."/>
            <person name="Pickel B."/>
            <person name="Atanasova L."/>
            <person name="Karlsson M."/>
            <person name="Huettel B."/>
            <person name="Barry K.W."/>
            <person name="Haridas S."/>
            <person name="Chen C."/>
            <person name="Bauer D."/>
            <person name="Andreopoulos W."/>
            <person name="Pangilinan J."/>
            <person name="LaButti K."/>
            <person name="Riley R."/>
            <person name="Lipzen A."/>
            <person name="Clum A."/>
            <person name="Drula E."/>
            <person name="Henrissat B."/>
            <person name="Kohler A."/>
            <person name="Grigoriev I.V."/>
            <person name="Martin F.M."/>
            <person name="Hacquard S."/>
        </authorList>
    </citation>
    <scope>NUCLEOTIDE SEQUENCE [LARGE SCALE GENOMIC DNA]</scope>
    <source>
        <strain evidence="1 2">MPI-SDFR-AT-0079</strain>
    </source>
</reference>
<proteinExistence type="predicted"/>
<accession>A0ACB7P2L4</accession>
<dbReference type="Proteomes" id="UP000724584">
    <property type="component" value="Unassembled WGS sequence"/>
</dbReference>
<gene>
    <name evidence="1" type="ORF">F5144DRAFT_492107</name>
</gene>
<name>A0ACB7P2L4_9PEZI</name>
<protein>
    <submittedName>
        <fullName evidence="1">Uncharacterized protein</fullName>
    </submittedName>
</protein>
<evidence type="ECO:0000313" key="1">
    <source>
        <dbReference type="EMBL" id="KAH6628273.1"/>
    </source>
</evidence>
<comment type="caution">
    <text evidence="1">The sequence shown here is derived from an EMBL/GenBank/DDBJ whole genome shotgun (WGS) entry which is preliminary data.</text>
</comment>
<evidence type="ECO:0000313" key="2">
    <source>
        <dbReference type="Proteomes" id="UP000724584"/>
    </source>
</evidence>
<organism evidence="1 2">
    <name type="scientific">Chaetomium tenue</name>
    <dbReference type="NCBI Taxonomy" id="1854479"/>
    <lineage>
        <taxon>Eukaryota</taxon>
        <taxon>Fungi</taxon>
        <taxon>Dikarya</taxon>
        <taxon>Ascomycota</taxon>
        <taxon>Pezizomycotina</taxon>
        <taxon>Sordariomycetes</taxon>
        <taxon>Sordariomycetidae</taxon>
        <taxon>Sordariales</taxon>
        <taxon>Chaetomiaceae</taxon>
        <taxon>Chaetomium</taxon>
    </lineage>
</organism>
<keyword evidence="2" id="KW-1185">Reference proteome</keyword>
<dbReference type="EMBL" id="JAGIZQ010000005">
    <property type="protein sequence ID" value="KAH6628273.1"/>
    <property type="molecule type" value="Genomic_DNA"/>
</dbReference>